<dbReference type="GO" id="GO:0051017">
    <property type="term" value="P:actin filament bundle assembly"/>
    <property type="evidence" value="ECO:0007669"/>
    <property type="project" value="InterPro"/>
</dbReference>
<dbReference type="PROSITE" id="PS50021">
    <property type="entry name" value="CH"/>
    <property type="match status" value="4"/>
</dbReference>
<dbReference type="Ensembl" id="ENSONIT00000069087.1">
    <property type="protein sequence ID" value="ENSONIP00000057170.1"/>
    <property type="gene ID" value="ENSONIG00000004433.2"/>
</dbReference>
<reference evidence="13" key="2">
    <citation type="submission" date="2025-08" db="UniProtKB">
        <authorList>
            <consortium name="Ensembl"/>
        </authorList>
    </citation>
    <scope>IDENTIFICATION</scope>
</reference>
<dbReference type="CDD" id="cd21292">
    <property type="entry name" value="CH_PLS_rpt1"/>
    <property type="match status" value="1"/>
</dbReference>
<evidence type="ECO:0000256" key="4">
    <source>
        <dbReference type="ARBA" id="ARBA00022723"/>
    </source>
</evidence>
<dbReference type="FunFam" id="1.10.418.10:FF:000025">
    <property type="entry name" value="Plastin-3 isoform 1"/>
    <property type="match status" value="1"/>
</dbReference>
<dbReference type="PROSITE" id="PS50222">
    <property type="entry name" value="EF_HAND_2"/>
    <property type="match status" value="2"/>
</dbReference>
<feature type="domain" description="Calponin-homology (CH)" evidence="11">
    <location>
        <begin position="259"/>
        <end position="376"/>
    </location>
</feature>
<evidence type="ECO:0000313" key="13">
    <source>
        <dbReference type="Ensembl" id="ENSONIP00000057170.1"/>
    </source>
</evidence>
<feature type="domain" description="EF-hand" evidence="12">
    <location>
        <begin position="44"/>
        <end position="79"/>
    </location>
</feature>
<dbReference type="FunFam" id="1.10.418.10:FF:000014">
    <property type="entry name" value="Plastin-3 isoform 1"/>
    <property type="match status" value="1"/>
</dbReference>
<feature type="domain" description="Calponin-homology (CH)" evidence="11">
    <location>
        <begin position="115"/>
        <end position="231"/>
    </location>
</feature>
<dbReference type="GO" id="GO:0051639">
    <property type="term" value="P:actin filament network formation"/>
    <property type="evidence" value="ECO:0007669"/>
    <property type="project" value="TreeGrafter"/>
</dbReference>
<comment type="function">
    <text evidence="10">Actin-bundling protein.</text>
</comment>
<dbReference type="InterPro" id="IPR011992">
    <property type="entry name" value="EF-hand-dom_pair"/>
</dbReference>
<evidence type="ECO:0000256" key="10">
    <source>
        <dbReference type="ARBA" id="ARBA00044724"/>
    </source>
</evidence>
<comment type="subcellular location">
    <subcellularLocation>
        <location evidence="1">Cytoplasm</location>
    </subcellularLocation>
</comment>
<name>A0A669DFM8_ORENI</name>
<dbReference type="GO" id="GO:0051015">
    <property type="term" value="F:actin filament binding"/>
    <property type="evidence" value="ECO:0007669"/>
    <property type="project" value="InterPro"/>
</dbReference>
<accession>A0A669DFM8</accession>
<keyword evidence="3" id="KW-0597">Phosphoprotein</keyword>
<dbReference type="GO" id="GO:0005509">
    <property type="term" value="F:calcium ion binding"/>
    <property type="evidence" value="ECO:0007669"/>
    <property type="project" value="InterPro"/>
</dbReference>
<dbReference type="Pfam" id="PF00307">
    <property type="entry name" value="CH"/>
    <property type="match status" value="4"/>
</dbReference>
<proteinExistence type="predicted"/>
<keyword evidence="4" id="KW-0479">Metal-binding</keyword>
<dbReference type="CDD" id="cd00051">
    <property type="entry name" value="EFh"/>
    <property type="match status" value="1"/>
</dbReference>
<dbReference type="InterPro" id="IPR001751">
    <property type="entry name" value="S100/CaBP7/8-like_CS"/>
</dbReference>
<reference evidence="14" key="1">
    <citation type="submission" date="2012-01" db="EMBL/GenBank/DDBJ databases">
        <title>The Genome Sequence of Oreochromis niloticus (Nile Tilapia).</title>
        <authorList>
            <consortium name="Broad Institute Genome Assembly Team"/>
            <consortium name="Broad Institute Sequencing Platform"/>
            <person name="Di Palma F."/>
            <person name="Johnson J."/>
            <person name="Lander E.S."/>
            <person name="Lindblad-Toh K."/>
        </authorList>
    </citation>
    <scope>NUCLEOTIDE SEQUENCE [LARGE SCALE GENOMIC DNA]</scope>
</reference>
<feature type="domain" description="Calponin-homology (CH)" evidence="11">
    <location>
        <begin position="516"/>
        <end position="625"/>
    </location>
</feature>
<dbReference type="PANTHER" id="PTHR19961:SF32">
    <property type="entry name" value="PLASTIN-3"/>
    <property type="match status" value="1"/>
</dbReference>
<evidence type="ECO:0000259" key="11">
    <source>
        <dbReference type="PROSITE" id="PS50021"/>
    </source>
</evidence>
<evidence type="ECO:0000256" key="8">
    <source>
        <dbReference type="ARBA" id="ARBA00039437"/>
    </source>
</evidence>
<reference evidence="13" key="3">
    <citation type="submission" date="2025-09" db="UniProtKB">
        <authorList>
            <consortium name="Ensembl"/>
        </authorList>
    </citation>
    <scope>IDENTIFICATION</scope>
</reference>
<dbReference type="PROSITE" id="PS00303">
    <property type="entry name" value="S100_CABP"/>
    <property type="match status" value="1"/>
</dbReference>
<keyword evidence="14" id="KW-1185">Reference proteome</keyword>
<dbReference type="Gene3D" id="1.10.238.10">
    <property type="entry name" value="EF-hand"/>
    <property type="match status" value="1"/>
</dbReference>
<evidence type="ECO:0000256" key="1">
    <source>
        <dbReference type="ARBA" id="ARBA00004496"/>
    </source>
</evidence>
<dbReference type="FunFam" id="1.10.238.10:FF:000263">
    <property type="entry name" value="plastin-1 isoform X2"/>
    <property type="match status" value="1"/>
</dbReference>
<dbReference type="SUPFAM" id="SSF47576">
    <property type="entry name" value="Calponin-homology domain, CH-domain"/>
    <property type="match status" value="1"/>
</dbReference>
<dbReference type="InterPro" id="IPR001589">
    <property type="entry name" value="Actinin_actin-bd_CS"/>
</dbReference>
<dbReference type="FunFam" id="1.10.418.10:FF:000012">
    <property type="entry name" value="Plastin-3 isoform 1"/>
    <property type="match status" value="1"/>
</dbReference>
<protein>
    <recommendedName>
        <fullName evidence="8">Plastin-3</fullName>
    </recommendedName>
    <alternativeName>
        <fullName evidence="9">T-plastin</fullName>
    </alternativeName>
</protein>
<gene>
    <name evidence="13" type="primary">PLS3</name>
    <name evidence="13" type="synonym">pls3</name>
</gene>
<dbReference type="PANTHER" id="PTHR19961">
    <property type="entry name" value="FIMBRIN/PLASTIN"/>
    <property type="match status" value="1"/>
</dbReference>
<keyword evidence="2" id="KW-0963">Cytoplasm</keyword>
<sequence length="628" mass="70464">MSAKLTQEEREEIRQIFESYDKNGDGNISKQELGDLLKDIGHPLPGFRLRELIQKLDTDNDEKLNFNEFTSIVDELKAGQISKSFRKAINRKEGILAIGGTSELSSEGTQHSFSEEERYAFVNWINTALEKDPDCQHVLPMDPNTNALFTCVGDGIVLCKMINLSVPDTIDERTINKKKLTPFTIQENLNLALNSASAIGCHVVNIGALDLREGKPHLVLGLLWQIIKIGLFADIELSRNEALAALLRDGETLEDLMKLSPEELLLRWANFHLENAGQKKINNFSSDIKLKLFSNYIKAYFHLLNQISPKGTDEDKPRIDINMAGINEKDDMKRADAMLLQADRLGCRQFVTPADVVSGNPKLNLAFVANLFNKYPALTKPENEDIDWGLLEGETREERTFRNWMNSLGVNPHVNHLYGDLQDALVILQLYDKIKVPVDWNNKVNKPPYPKLGTNMKKLENCNYAVELGKTAKFSLVGIGGQDLNDGNATLTLALVWQLMRRYTLNVLEDLGDGEKVNDDIIVRWVNKTLAEAGKSAKISSFKDREISSSLAVLELIDAIQPGSIDYDLIKTGNLSEDDKLENAKYAISMARKIGARVYALPEDLVEVKPKMVMTVFACLMGRGMKRV</sequence>
<dbReference type="Proteomes" id="UP000005207">
    <property type="component" value="Linkage group LG10"/>
</dbReference>
<evidence type="ECO:0000256" key="3">
    <source>
        <dbReference type="ARBA" id="ARBA00022553"/>
    </source>
</evidence>
<dbReference type="AlphaFoldDB" id="A0A669DFM8"/>
<evidence type="ECO:0000256" key="9">
    <source>
        <dbReference type="ARBA" id="ARBA00041485"/>
    </source>
</evidence>
<evidence type="ECO:0000256" key="7">
    <source>
        <dbReference type="ARBA" id="ARBA00023203"/>
    </source>
</evidence>
<dbReference type="GO" id="GO:0032432">
    <property type="term" value="C:actin filament bundle"/>
    <property type="evidence" value="ECO:0007669"/>
    <property type="project" value="TreeGrafter"/>
</dbReference>
<dbReference type="InterPro" id="IPR018247">
    <property type="entry name" value="EF_Hand_1_Ca_BS"/>
</dbReference>
<dbReference type="PROSITE" id="PS00019">
    <property type="entry name" value="ACTININ_1"/>
    <property type="match status" value="1"/>
</dbReference>
<dbReference type="InParanoid" id="A0A669DFM8"/>
<evidence type="ECO:0000256" key="6">
    <source>
        <dbReference type="ARBA" id="ARBA00022837"/>
    </source>
</evidence>
<dbReference type="InterPro" id="IPR002048">
    <property type="entry name" value="EF_hand_dom"/>
</dbReference>
<dbReference type="PROSITE" id="PS00020">
    <property type="entry name" value="ACTININ_2"/>
    <property type="match status" value="2"/>
</dbReference>
<dbReference type="Pfam" id="PF13499">
    <property type="entry name" value="EF-hand_7"/>
    <property type="match status" value="1"/>
</dbReference>
<dbReference type="InterPro" id="IPR039959">
    <property type="entry name" value="Fimbrin/Plastin"/>
</dbReference>
<keyword evidence="5" id="KW-0677">Repeat</keyword>
<keyword evidence="6" id="KW-0106">Calcium</keyword>
<evidence type="ECO:0000313" key="14">
    <source>
        <dbReference type="Proteomes" id="UP000005207"/>
    </source>
</evidence>
<dbReference type="FunCoup" id="A0A669DFM8">
    <property type="interactions" value="1359"/>
</dbReference>
<dbReference type="CDD" id="cd21334">
    <property type="entry name" value="CH_PLS3_rpt4"/>
    <property type="match status" value="1"/>
</dbReference>
<feature type="domain" description="EF-hand" evidence="12">
    <location>
        <begin position="8"/>
        <end position="43"/>
    </location>
</feature>
<evidence type="ECO:0000256" key="2">
    <source>
        <dbReference type="ARBA" id="ARBA00022490"/>
    </source>
</evidence>
<dbReference type="OMA" id="VERMECK"/>
<dbReference type="SMART" id="SM00033">
    <property type="entry name" value="CH"/>
    <property type="match status" value="4"/>
</dbReference>
<evidence type="ECO:0000256" key="5">
    <source>
        <dbReference type="ARBA" id="ARBA00022737"/>
    </source>
</evidence>
<evidence type="ECO:0000259" key="12">
    <source>
        <dbReference type="PROSITE" id="PS50222"/>
    </source>
</evidence>
<dbReference type="GO" id="GO:0005884">
    <property type="term" value="C:actin filament"/>
    <property type="evidence" value="ECO:0007669"/>
    <property type="project" value="TreeGrafter"/>
</dbReference>
<dbReference type="FunFam" id="1.10.418.10:FF:000010">
    <property type="entry name" value="Plastin-3 isoform 1"/>
    <property type="match status" value="1"/>
</dbReference>
<keyword evidence="7" id="KW-0009">Actin-binding</keyword>
<dbReference type="PROSITE" id="PS00018">
    <property type="entry name" value="EF_HAND_1"/>
    <property type="match status" value="1"/>
</dbReference>
<feature type="domain" description="Calponin-homology (CH)" evidence="11">
    <location>
        <begin position="395"/>
        <end position="504"/>
    </location>
</feature>
<dbReference type="GO" id="GO:0005737">
    <property type="term" value="C:cytoplasm"/>
    <property type="evidence" value="ECO:0007669"/>
    <property type="project" value="UniProtKB-SubCell"/>
</dbReference>
<dbReference type="InterPro" id="IPR036872">
    <property type="entry name" value="CH_dom_sf"/>
</dbReference>
<dbReference type="SMART" id="SM00054">
    <property type="entry name" value="EFh"/>
    <property type="match status" value="2"/>
</dbReference>
<dbReference type="Gene3D" id="1.10.418.10">
    <property type="entry name" value="Calponin-like domain"/>
    <property type="match status" value="4"/>
</dbReference>
<dbReference type="GeneTree" id="ENSGT00950000183097"/>
<organism evidence="13 14">
    <name type="scientific">Oreochromis niloticus</name>
    <name type="common">Nile tilapia</name>
    <name type="synonym">Tilapia nilotica</name>
    <dbReference type="NCBI Taxonomy" id="8128"/>
    <lineage>
        <taxon>Eukaryota</taxon>
        <taxon>Metazoa</taxon>
        <taxon>Chordata</taxon>
        <taxon>Craniata</taxon>
        <taxon>Vertebrata</taxon>
        <taxon>Euteleostomi</taxon>
        <taxon>Actinopterygii</taxon>
        <taxon>Neopterygii</taxon>
        <taxon>Teleostei</taxon>
        <taxon>Neoteleostei</taxon>
        <taxon>Acanthomorphata</taxon>
        <taxon>Ovalentaria</taxon>
        <taxon>Cichlomorphae</taxon>
        <taxon>Cichliformes</taxon>
        <taxon>Cichlidae</taxon>
        <taxon>African cichlids</taxon>
        <taxon>Pseudocrenilabrinae</taxon>
        <taxon>Oreochromini</taxon>
        <taxon>Oreochromis</taxon>
    </lineage>
</organism>
<dbReference type="SUPFAM" id="SSF47473">
    <property type="entry name" value="EF-hand"/>
    <property type="match status" value="1"/>
</dbReference>
<dbReference type="InterPro" id="IPR001715">
    <property type="entry name" value="CH_dom"/>
</dbReference>